<keyword evidence="1" id="KW-0472">Membrane</keyword>
<evidence type="ECO:0000313" key="2">
    <source>
        <dbReference type="EMBL" id="OFD82537.1"/>
    </source>
</evidence>
<evidence type="ECO:0008006" key="4">
    <source>
        <dbReference type="Google" id="ProtNLM"/>
    </source>
</evidence>
<accession>A0A1E8BB23</accession>
<dbReference type="RefSeq" id="WP_070141234.1">
    <property type="nucleotide sequence ID" value="NZ_LXLT01000018.1"/>
</dbReference>
<name>A0A1E8BB23_BACMY</name>
<evidence type="ECO:0000256" key="1">
    <source>
        <dbReference type="SAM" id="Phobius"/>
    </source>
</evidence>
<sequence>MLSKKQIGYILVLVGFFTIIITTLFFQDYEYIRYVKGAGLMCWFVSAFLIPDYEPRKVSENR</sequence>
<feature type="transmembrane region" description="Helical" evidence="1">
    <location>
        <begin position="31"/>
        <end position="50"/>
    </location>
</feature>
<keyword evidence="1" id="KW-1133">Transmembrane helix</keyword>
<dbReference type="Proteomes" id="UP000175706">
    <property type="component" value="Unassembled WGS sequence"/>
</dbReference>
<dbReference type="PATRIC" id="fig|86662.25.peg.1097"/>
<proteinExistence type="predicted"/>
<evidence type="ECO:0000313" key="3">
    <source>
        <dbReference type="Proteomes" id="UP000175706"/>
    </source>
</evidence>
<dbReference type="AlphaFoldDB" id="A0A1E8BB23"/>
<organism evidence="2 3">
    <name type="scientific">Bacillus mycoides</name>
    <dbReference type="NCBI Taxonomy" id="1405"/>
    <lineage>
        <taxon>Bacteria</taxon>
        <taxon>Bacillati</taxon>
        <taxon>Bacillota</taxon>
        <taxon>Bacilli</taxon>
        <taxon>Bacillales</taxon>
        <taxon>Bacillaceae</taxon>
        <taxon>Bacillus</taxon>
        <taxon>Bacillus cereus group</taxon>
    </lineage>
</organism>
<comment type="caution">
    <text evidence="2">The sequence shown here is derived from an EMBL/GenBank/DDBJ whole genome shotgun (WGS) entry which is preliminary data.</text>
</comment>
<protein>
    <recommendedName>
        <fullName evidence="4">Group-specific protein</fullName>
    </recommendedName>
</protein>
<feature type="transmembrane region" description="Helical" evidence="1">
    <location>
        <begin position="7"/>
        <end position="25"/>
    </location>
</feature>
<gene>
    <name evidence="2" type="ORF">BWGOE8_11220</name>
</gene>
<reference evidence="2 3" key="1">
    <citation type="submission" date="2016-05" db="EMBL/GenBank/DDBJ databases">
        <title>Bacillus thuringiensis and Bacillus weihenstephanensis as novel biocontrol agents of wilt causing Verticillium species.</title>
        <authorList>
            <person name="Hollensteiner J."/>
            <person name="Wemheuer F."/>
            <person name="Harting R."/>
            <person name="Kolarzyk A."/>
            <person name="Diaz-Valerio S."/>
            <person name="Poehlein A."/>
            <person name="Brzuszkiewicz E."/>
            <person name="Nesemann K."/>
            <person name="Braus-Stromeyer S."/>
            <person name="Braus G."/>
            <person name="Daniel R."/>
            <person name="Liesegang H."/>
        </authorList>
    </citation>
    <scope>NUCLEOTIDE SEQUENCE [LARGE SCALE GENOMIC DNA]</scope>
    <source>
        <strain evidence="2 3">GOE8</strain>
    </source>
</reference>
<dbReference type="EMBL" id="LXLT01000018">
    <property type="protein sequence ID" value="OFD82537.1"/>
    <property type="molecule type" value="Genomic_DNA"/>
</dbReference>
<keyword evidence="1" id="KW-0812">Transmembrane</keyword>